<dbReference type="EMBL" id="LAZR01008111">
    <property type="protein sequence ID" value="KKM80899.1"/>
    <property type="molecule type" value="Genomic_DNA"/>
</dbReference>
<feature type="domain" description="PilZ" evidence="1">
    <location>
        <begin position="112"/>
        <end position="221"/>
    </location>
</feature>
<dbReference type="AlphaFoldDB" id="A0A0F9KFA9"/>
<sequence>MLRLELTSRQAARVIEQALCNRALLEISPRVFADDEPLSGTLVARDGDLLRVELHDVARESGLTGLAGAFCEVRVVLSDNLYTFTTCIFDLSDSAVPQCLYLGVPDAMQVANRRRFERQSGLPSTCVLLWPAHCADPSTSELVDIGIDGLGLKVSRDELEDILLVGDPVRLRFDLPGTEEIFNVAATVCSKNPTPDPDEIVVGLEFGVDANDARTQRSLERLRAVLSAMATNTTQTEGEE</sequence>
<organism evidence="2">
    <name type="scientific">marine sediment metagenome</name>
    <dbReference type="NCBI Taxonomy" id="412755"/>
    <lineage>
        <taxon>unclassified sequences</taxon>
        <taxon>metagenomes</taxon>
        <taxon>ecological metagenomes</taxon>
    </lineage>
</organism>
<proteinExistence type="predicted"/>
<protein>
    <recommendedName>
        <fullName evidence="1">PilZ domain-containing protein</fullName>
    </recommendedName>
</protein>
<name>A0A0F9KFA9_9ZZZZ</name>
<dbReference type="GO" id="GO:0035438">
    <property type="term" value="F:cyclic-di-GMP binding"/>
    <property type="evidence" value="ECO:0007669"/>
    <property type="project" value="InterPro"/>
</dbReference>
<dbReference type="Pfam" id="PF07238">
    <property type="entry name" value="PilZ"/>
    <property type="match status" value="1"/>
</dbReference>
<comment type="caution">
    <text evidence="2">The sequence shown here is derived from an EMBL/GenBank/DDBJ whole genome shotgun (WGS) entry which is preliminary data.</text>
</comment>
<dbReference type="InterPro" id="IPR009875">
    <property type="entry name" value="PilZ_domain"/>
</dbReference>
<gene>
    <name evidence="2" type="ORF">LCGC14_1335220</name>
</gene>
<evidence type="ECO:0000313" key="2">
    <source>
        <dbReference type="EMBL" id="KKM80899.1"/>
    </source>
</evidence>
<reference evidence="2" key="1">
    <citation type="journal article" date="2015" name="Nature">
        <title>Complex archaea that bridge the gap between prokaryotes and eukaryotes.</title>
        <authorList>
            <person name="Spang A."/>
            <person name="Saw J.H."/>
            <person name="Jorgensen S.L."/>
            <person name="Zaremba-Niedzwiedzka K."/>
            <person name="Martijn J."/>
            <person name="Lind A.E."/>
            <person name="van Eijk R."/>
            <person name="Schleper C."/>
            <person name="Guy L."/>
            <person name="Ettema T.J."/>
        </authorList>
    </citation>
    <scope>NUCLEOTIDE SEQUENCE</scope>
</reference>
<accession>A0A0F9KFA9</accession>
<dbReference type="Gene3D" id="2.40.10.220">
    <property type="entry name" value="predicted glycosyltransferase like domains"/>
    <property type="match status" value="1"/>
</dbReference>
<evidence type="ECO:0000259" key="1">
    <source>
        <dbReference type="Pfam" id="PF07238"/>
    </source>
</evidence>